<sequence>MAASQMRDRKGEPKVLTAEETRKESLSGKQSAEGRPSIDTNASSAMSQYDASSKSKSLRSSRTATDSLYSSSTEDAQSIRVYTKGSSLSSGFAYHPALFDMQVHPTRWDEFSAQVVESTKLSLGDNANAWATGILSFTIFPHPWHIGRNQSRRLQEKRVKTGLSDASEGALGDVMRNWNDGYFQERGLVARLELSEEAMRSPDQQSSLISGEAHWHLKKEDRDRHRQERKFVLVVSKLGETLPQEPGVVHELPVETTPSELADVKDAKYHMAEAPGDLPTTPAELPGDGKRAEVPGWDQYAELEANNEDLLKKETLMVTADTHALLNKDLKSG</sequence>
<dbReference type="EMBL" id="ML993585">
    <property type="protein sequence ID" value="KAF2170351.1"/>
    <property type="molecule type" value="Genomic_DNA"/>
</dbReference>
<organism evidence="2 3">
    <name type="scientific">Zasmidium cellare ATCC 36951</name>
    <dbReference type="NCBI Taxonomy" id="1080233"/>
    <lineage>
        <taxon>Eukaryota</taxon>
        <taxon>Fungi</taxon>
        <taxon>Dikarya</taxon>
        <taxon>Ascomycota</taxon>
        <taxon>Pezizomycotina</taxon>
        <taxon>Dothideomycetes</taxon>
        <taxon>Dothideomycetidae</taxon>
        <taxon>Mycosphaerellales</taxon>
        <taxon>Mycosphaerellaceae</taxon>
        <taxon>Zasmidium</taxon>
    </lineage>
</organism>
<dbReference type="Proteomes" id="UP000799537">
    <property type="component" value="Unassembled WGS sequence"/>
</dbReference>
<evidence type="ECO:0000313" key="3">
    <source>
        <dbReference type="Proteomes" id="UP000799537"/>
    </source>
</evidence>
<dbReference type="GeneID" id="54565068"/>
<name>A0A6A6CTC9_ZASCE</name>
<reference evidence="2" key="1">
    <citation type="journal article" date="2020" name="Stud. Mycol.">
        <title>101 Dothideomycetes genomes: a test case for predicting lifestyles and emergence of pathogens.</title>
        <authorList>
            <person name="Haridas S."/>
            <person name="Albert R."/>
            <person name="Binder M."/>
            <person name="Bloem J."/>
            <person name="Labutti K."/>
            <person name="Salamov A."/>
            <person name="Andreopoulos B."/>
            <person name="Baker S."/>
            <person name="Barry K."/>
            <person name="Bills G."/>
            <person name="Bluhm B."/>
            <person name="Cannon C."/>
            <person name="Castanera R."/>
            <person name="Culley D."/>
            <person name="Daum C."/>
            <person name="Ezra D."/>
            <person name="Gonzalez J."/>
            <person name="Henrissat B."/>
            <person name="Kuo A."/>
            <person name="Liang C."/>
            <person name="Lipzen A."/>
            <person name="Lutzoni F."/>
            <person name="Magnuson J."/>
            <person name="Mondo S."/>
            <person name="Nolan M."/>
            <person name="Ohm R."/>
            <person name="Pangilinan J."/>
            <person name="Park H.-J."/>
            <person name="Ramirez L."/>
            <person name="Alfaro M."/>
            <person name="Sun H."/>
            <person name="Tritt A."/>
            <person name="Yoshinaga Y."/>
            <person name="Zwiers L.-H."/>
            <person name="Turgeon B."/>
            <person name="Goodwin S."/>
            <person name="Spatafora J."/>
            <person name="Crous P."/>
            <person name="Grigoriev I."/>
        </authorList>
    </citation>
    <scope>NUCLEOTIDE SEQUENCE</scope>
    <source>
        <strain evidence="2">ATCC 36951</strain>
    </source>
</reference>
<feature type="region of interest" description="Disordered" evidence="1">
    <location>
        <begin position="1"/>
        <end position="70"/>
    </location>
</feature>
<dbReference type="InterPro" id="IPR028018">
    <property type="entry name" value="DUF4646"/>
</dbReference>
<feature type="compositionally biased region" description="Basic and acidic residues" evidence="1">
    <location>
        <begin position="1"/>
        <end position="26"/>
    </location>
</feature>
<dbReference type="Pfam" id="PF15496">
    <property type="entry name" value="DUF4646"/>
    <property type="match status" value="1"/>
</dbReference>
<keyword evidence="3" id="KW-1185">Reference proteome</keyword>
<protein>
    <submittedName>
        <fullName evidence="2">Uncharacterized protein</fullName>
    </submittedName>
</protein>
<feature type="compositionally biased region" description="Polar residues" evidence="1">
    <location>
        <begin position="38"/>
        <end position="51"/>
    </location>
</feature>
<proteinExistence type="predicted"/>
<accession>A0A6A6CTC9</accession>
<gene>
    <name evidence="2" type="ORF">M409DRAFT_51404</name>
</gene>
<evidence type="ECO:0000313" key="2">
    <source>
        <dbReference type="EMBL" id="KAF2170351.1"/>
    </source>
</evidence>
<evidence type="ECO:0000256" key="1">
    <source>
        <dbReference type="SAM" id="MobiDB-lite"/>
    </source>
</evidence>
<feature type="compositionally biased region" description="Low complexity" evidence="1">
    <location>
        <begin position="52"/>
        <end position="62"/>
    </location>
</feature>
<dbReference type="AlphaFoldDB" id="A0A6A6CTC9"/>
<dbReference type="OrthoDB" id="3638448at2759"/>
<dbReference type="RefSeq" id="XP_033671240.1">
    <property type="nucleotide sequence ID" value="XM_033811796.1"/>
</dbReference>